<feature type="compositionally biased region" description="Basic and acidic residues" evidence="1">
    <location>
        <begin position="100"/>
        <end position="110"/>
    </location>
</feature>
<dbReference type="Pfam" id="PF09580">
    <property type="entry name" value="Spore_YhcN_YlaJ"/>
    <property type="match status" value="1"/>
</dbReference>
<organism evidence="3 4">
    <name type="scientific">Niallia circulans</name>
    <name type="common">Bacillus circulans</name>
    <dbReference type="NCBI Taxonomy" id="1397"/>
    <lineage>
        <taxon>Bacteria</taxon>
        <taxon>Bacillati</taxon>
        <taxon>Bacillota</taxon>
        <taxon>Bacilli</taxon>
        <taxon>Bacillales</taxon>
        <taxon>Bacillaceae</taxon>
        <taxon>Niallia</taxon>
    </lineage>
</organism>
<feature type="compositionally biased region" description="Low complexity" evidence="1">
    <location>
        <begin position="50"/>
        <end position="61"/>
    </location>
</feature>
<dbReference type="PROSITE" id="PS51257">
    <property type="entry name" value="PROKAR_LIPOPROTEIN"/>
    <property type="match status" value="1"/>
</dbReference>
<sequence length="225" mass="25438">MRKVKLVAPVLLTLSFGLTGCGVNEDETADRNRLNNTRPIGYYSNEQHEGNNGVGNTDNDGPITEMMDHTFGDEGNRNGSNVRNVNNRNGTNVRNINNRNNDHDNVNTNDRDERVSYDTELAEKISDRVTKMDNVKNARTLVYRENVLVALEVENTKNIAKTKAQVKDKLNDLLNGRDISVVTDRGVFNSIEDINRSIRNGQPRQTINNNIENIFQDLNPARDNR</sequence>
<name>A0A268FA22_NIACI</name>
<protein>
    <submittedName>
        <fullName evidence="3">Uncharacterized protein</fullName>
    </submittedName>
</protein>
<proteinExistence type="predicted"/>
<evidence type="ECO:0000313" key="4">
    <source>
        <dbReference type="Proteomes" id="UP000216961"/>
    </source>
</evidence>
<dbReference type="AlphaFoldDB" id="A0A268FA22"/>
<dbReference type="KEGG" id="bcir:C2I06_10770"/>
<keyword evidence="2" id="KW-0732">Signal</keyword>
<evidence type="ECO:0000256" key="1">
    <source>
        <dbReference type="SAM" id="MobiDB-lite"/>
    </source>
</evidence>
<feature type="signal peptide" evidence="2">
    <location>
        <begin position="1"/>
        <end position="20"/>
    </location>
</feature>
<dbReference type="Proteomes" id="UP000216961">
    <property type="component" value="Unassembled WGS sequence"/>
</dbReference>
<evidence type="ECO:0000313" key="3">
    <source>
        <dbReference type="EMBL" id="PAD82221.1"/>
    </source>
</evidence>
<feature type="chain" id="PRO_5043870490" evidence="2">
    <location>
        <begin position="21"/>
        <end position="225"/>
    </location>
</feature>
<dbReference type="RefSeq" id="WP_095331621.1">
    <property type="nucleotide sequence ID" value="NZ_CP026031.1"/>
</dbReference>
<reference evidence="3 4" key="1">
    <citation type="submission" date="2017-07" db="EMBL/GenBank/DDBJ databases">
        <title>Isolation and whole genome analysis of endospore-forming bacteria from heroin.</title>
        <authorList>
            <person name="Kalinowski J."/>
            <person name="Ahrens B."/>
            <person name="Al-Dilaimi A."/>
            <person name="Winkler A."/>
            <person name="Wibberg D."/>
            <person name="Schleenbecker U."/>
            <person name="Ruckert C."/>
            <person name="Wolfel R."/>
            <person name="Grass G."/>
        </authorList>
    </citation>
    <scope>NUCLEOTIDE SEQUENCE [LARGE SCALE GENOMIC DNA]</scope>
    <source>
        <strain evidence="3 4">7521-2</strain>
    </source>
</reference>
<comment type="caution">
    <text evidence="3">The sequence shown here is derived from an EMBL/GenBank/DDBJ whole genome shotgun (WGS) entry which is preliminary data.</text>
</comment>
<feature type="compositionally biased region" description="Basic and acidic residues" evidence="1">
    <location>
        <begin position="66"/>
        <end position="76"/>
    </location>
</feature>
<dbReference type="EMBL" id="NPBQ01000096">
    <property type="protein sequence ID" value="PAD82221.1"/>
    <property type="molecule type" value="Genomic_DNA"/>
</dbReference>
<gene>
    <name evidence="3" type="ORF">CHH57_15750</name>
</gene>
<feature type="region of interest" description="Disordered" evidence="1">
    <location>
        <begin position="26"/>
        <end position="110"/>
    </location>
</feature>
<evidence type="ECO:0000256" key="2">
    <source>
        <dbReference type="SAM" id="SignalP"/>
    </source>
</evidence>
<dbReference type="InterPro" id="IPR019076">
    <property type="entry name" value="Spore_lipoprot_YhcN/YlaJ-like"/>
</dbReference>
<accession>A0A268FA22</accession>
<feature type="compositionally biased region" description="Low complexity" evidence="1">
    <location>
        <begin position="77"/>
        <end position="99"/>
    </location>
</feature>